<dbReference type="PROSITE" id="PS50011">
    <property type="entry name" value="PROTEIN_KINASE_DOM"/>
    <property type="match status" value="1"/>
</dbReference>
<dbReference type="InterPro" id="IPR013083">
    <property type="entry name" value="Znf_RING/FYVE/PHD"/>
</dbReference>
<dbReference type="PROSITE" id="PS50089">
    <property type="entry name" value="ZF_RING_2"/>
    <property type="match status" value="1"/>
</dbReference>
<dbReference type="OrthoDB" id="674604at2759"/>
<keyword evidence="11" id="KW-1185">Reference proteome</keyword>
<dbReference type="InterPro" id="IPR044715">
    <property type="entry name" value="WDR86-like"/>
</dbReference>
<keyword evidence="5" id="KW-0862">Zinc</keyword>
<feature type="domain" description="RING-type" evidence="9">
    <location>
        <begin position="9"/>
        <end position="54"/>
    </location>
</feature>
<dbReference type="AlphaFoldDB" id="A0A9Q0JBK6"/>
<dbReference type="CDD" id="cd16587">
    <property type="entry name" value="RING-HC_TRIM32_C-VII"/>
    <property type="match status" value="1"/>
</dbReference>
<dbReference type="SMART" id="SM00184">
    <property type="entry name" value="RING"/>
    <property type="match status" value="1"/>
</dbReference>
<dbReference type="PROSITE" id="PS50082">
    <property type="entry name" value="WD_REPEATS_2"/>
    <property type="match status" value="2"/>
</dbReference>
<evidence type="ECO:0000256" key="4">
    <source>
        <dbReference type="ARBA" id="ARBA00022771"/>
    </source>
</evidence>
<dbReference type="InterPro" id="IPR015943">
    <property type="entry name" value="WD40/YVTN_repeat-like_dom_sf"/>
</dbReference>
<dbReference type="Pfam" id="PF00400">
    <property type="entry name" value="WD40"/>
    <property type="match status" value="3"/>
</dbReference>
<dbReference type="PANTHER" id="PTHR44489:SF11">
    <property type="entry name" value="WD REPEAT DOMAIN 86"/>
    <property type="match status" value="1"/>
</dbReference>
<gene>
    <name evidence="10" type="ORF">Tsubulata_029625</name>
</gene>
<dbReference type="InterPro" id="IPR011009">
    <property type="entry name" value="Kinase-like_dom_sf"/>
</dbReference>
<dbReference type="PROSITE" id="PS50294">
    <property type="entry name" value="WD_REPEATS_REGION"/>
    <property type="match status" value="1"/>
</dbReference>
<evidence type="ECO:0000313" key="10">
    <source>
        <dbReference type="EMBL" id="KAJ4835484.1"/>
    </source>
</evidence>
<evidence type="ECO:0000256" key="2">
    <source>
        <dbReference type="ARBA" id="ARBA00022723"/>
    </source>
</evidence>
<dbReference type="SMART" id="SM00320">
    <property type="entry name" value="WD40"/>
    <property type="match status" value="6"/>
</dbReference>
<comment type="caution">
    <text evidence="10">The sequence shown here is derived from an EMBL/GenBank/DDBJ whole genome shotgun (WGS) entry which is preliminary data.</text>
</comment>
<dbReference type="GO" id="GO:0008270">
    <property type="term" value="F:zinc ion binding"/>
    <property type="evidence" value="ECO:0007669"/>
    <property type="project" value="UniProtKB-KW"/>
</dbReference>
<dbReference type="InterPro" id="IPR020472">
    <property type="entry name" value="WD40_PAC1"/>
</dbReference>
<feature type="repeat" description="WD" evidence="7">
    <location>
        <begin position="527"/>
        <end position="566"/>
    </location>
</feature>
<keyword evidence="1 7" id="KW-0853">WD repeat</keyword>
<dbReference type="InterPro" id="IPR027370">
    <property type="entry name" value="Znf-RING_euk"/>
</dbReference>
<dbReference type="SUPFAM" id="SSF56112">
    <property type="entry name" value="Protein kinase-like (PK-like)"/>
    <property type="match status" value="1"/>
</dbReference>
<dbReference type="Gene3D" id="1.10.510.10">
    <property type="entry name" value="Transferase(Phosphotransferase) domain 1"/>
    <property type="match status" value="1"/>
</dbReference>
<dbReference type="SUPFAM" id="SSF50978">
    <property type="entry name" value="WD40 repeat-like"/>
    <property type="match status" value="1"/>
</dbReference>
<dbReference type="GO" id="GO:0004672">
    <property type="term" value="F:protein kinase activity"/>
    <property type="evidence" value="ECO:0007669"/>
    <property type="project" value="InterPro"/>
</dbReference>
<evidence type="ECO:0000256" key="3">
    <source>
        <dbReference type="ARBA" id="ARBA00022737"/>
    </source>
</evidence>
<dbReference type="Gene3D" id="3.30.40.10">
    <property type="entry name" value="Zinc/RING finger domain, C3HC4 (zinc finger)"/>
    <property type="match status" value="1"/>
</dbReference>
<dbReference type="InterPro" id="IPR001841">
    <property type="entry name" value="Znf_RING"/>
</dbReference>
<keyword evidence="3" id="KW-0677">Repeat</keyword>
<dbReference type="GO" id="GO:0005524">
    <property type="term" value="F:ATP binding"/>
    <property type="evidence" value="ECO:0007669"/>
    <property type="project" value="InterPro"/>
</dbReference>
<proteinExistence type="predicted"/>
<reference evidence="10" key="1">
    <citation type="submission" date="2022-02" db="EMBL/GenBank/DDBJ databases">
        <authorList>
            <person name="Henning P.M."/>
            <person name="McCubbin A.G."/>
            <person name="Shore J.S."/>
        </authorList>
    </citation>
    <scope>NUCLEOTIDE SEQUENCE</scope>
    <source>
        <strain evidence="10">F60SS</strain>
        <tissue evidence="10">Leaves</tissue>
    </source>
</reference>
<dbReference type="PRINTS" id="PR00320">
    <property type="entry name" value="GPROTEINBRPT"/>
</dbReference>
<evidence type="ECO:0000256" key="6">
    <source>
        <dbReference type="PROSITE-ProRule" id="PRU00175"/>
    </source>
</evidence>
<evidence type="ECO:0008006" key="12">
    <source>
        <dbReference type="Google" id="ProtNLM"/>
    </source>
</evidence>
<dbReference type="Gene3D" id="2.130.10.10">
    <property type="entry name" value="YVTN repeat-like/Quinoprotein amine dehydrogenase"/>
    <property type="match status" value="2"/>
</dbReference>
<evidence type="ECO:0000256" key="1">
    <source>
        <dbReference type="ARBA" id="ARBA00022574"/>
    </source>
</evidence>
<evidence type="ECO:0000313" key="11">
    <source>
        <dbReference type="Proteomes" id="UP001141552"/>
    </source>
</evidence>
<evidence type="ECO:0000256" key="7">
    <source>
        <dbReference type="PROSITE-ProRule" id="PRU00221"/>
    </source>
</evidence>
<dbReference type="InterPro" id="IPR036322">
    <property type="entry name" value="WD40_repeat_dom_sf"/>
</dbReference>
<dbReference type="PANTHER" id="PTHR44489">
    <property type="match status" value="1"/>
</dbReference>
<protein>
    <recommendedName>
        <fullName evidence="12">RING-type domain-containing protein</fullName>
    </recommendedName>
</protein>
<dbReference type="EMBL" id="JAKUCV010004399">
    <property type="protein sequence ID" value="KAJ4835484.1"/>
    <property type="molecule type" value="Genomic_DNA"/>
</dbReference>
<dbReference type="InterPro" id="IPR001680">
    <property type="entry name" value="WD40_rpt"/>
</dbReference>
<feature type="domain" description="Protein kinase" evidence="8">
    <location>
        <begin position="139"/>
        <end position="449"/>
    </location>
</feature>
<dbReference type="SMART" id="SM00220">
    <property type="entry name" value="S_TKc"/>
    <property type="match status" value="1"/>
</dbReference>
<keyword evidence="4 6" id="KW-0863">Zinc-finger</keyword>
<reference evidence="10" key="2">
    <citation type="journal article" date="2023" name="Plants (Basel)">
        <title>Annotation of the Turnera subulata (Passifloraceae) Draft Genome Reveals the S-Locus Evolved after the Divergence of Turneroideae from Passifloroideae in a Stepwise Manner.</title>
        <authorList>
            <person name="Henning P.M."/>
            <person name="Roalson E.H."/>
            <person name="Mir W."/>
            <person name="McCubbin A.G."/>
            <person name="Shore J.S."/>
        </authorList>
    </citation>
    <scope>NUCLEOTIDE SEQUENCE</scope>
    <source>
        <strain evidence="10">F60SS</strain>
    </source>
</reference>
<evidence type="ECO:0000259" key="8">
    <source>
        <dbReference type="PROSITE" id="PS50011"/>
    </source>
</evidence>
<keyword evidence="2" id="KW-0479">Metal-binding</keyword>
<dbReference type="SUPFAM" id="SSF57850">
    <property type="entry name" value="RING/U-box"/>
    <property type="match status" value="1"/>
</dbReference>
<sequence>MELQDLPECPVCLQSYDSSTTVPRVITCGHTTCESCLKNLPQRYPQTIRCPACTQLVKFPSPAGPSSFPKNIDLLRLTESSSAGANGTPKPQQQCCDRPKDCDFVLPPLWSDEFYARWSRWVLPEDAVLVDEEVFRDGERKVSLFDVGSLSVVKDGVFKLSYVAKVMSFLWGMTVGEREELGLVLEVGSRKKGRVCEAYGLWGDLGSGHLFLVCERLEGNIGDNLLGCSEDGVSEDKGLVSSGFAIMGMEICEAVISLHLEGLLMGCLGPSCFRLENFGHVSLSLSEVLGMGRMVCKNVTEIGSGGKKIGPEEEGFSVGTFIEKEMFISPEMLLKLFKKEGIEVECGSFRCSVGRSSDVWSIGCILLYFLVGKSFIRELAEGVDHFMSNVSKEDDSGCRGLMDKVSSLLISKFGRDFESLNRVLCKCLNFDPGSRPLLTDVWKCMRELIVSTPYPTMPRLKGAPNEENTRHYLAFGELCMMQRSETTKKDCGAENNGGEIPNVVQGVGVDKDFPAGLMEKKVKFKSLQGHLDCVTGLAIGGGFLFSSSFDKSVHLWSLQDFSHVHTFKGHEHKVMAVAYVDEEQPLCISVDSGGGIFLWSVNTPLVGEPLKKWYEQKDWRYSGIHTMVAPGNGYLYTGSGDRLIKAWSIRDGTMLCTMEGHKSVVSTLAARDGILYSGSWDGTIRLWSLCDHSLLTVLGQDMPGTIVSVQSLAVNQNILIAACENGHIKVWRNDVFMRSTQLHNGAIFAISMEGKWLFSGGWDKIVNVQELSGDEFHVDIRPVGSFPESSVVTTVLCWQGKLFVGYGDRTVKVPSFLVTFFSHTLLDAVIDVSKSLTIFTCDFSVLKSVLMIHMNAYCRSP</sequence>
<dbReference type="Pfam" id="PF13445">
    <property type="entry name" value="zf-RING_UBOX"/>
    <property type="match status" value="1"/>
</dbReference>
<evidence type="ECO:0000259" key="9">
    <source>
        <dbReference type="PROSITE" id="PS50089"/>
    </source>
</evidence>
<organism evidence="10 11">
    <name type="scientific">Turnera subulata</name>
    <dbReference type="NCBI Taxonomy" id="218843"/>
    <lineage>
        <taxon>Eukaryota</taxon>
        <taxon>Viridiplantae</taxon>
        <taxon>Streptophyta</taxon>
        <taxon>Embryophyta</taxon>
        <taxon>Tracheophyta</taxon>
        <taxon>Spermatophyta</taxon>
        <taxon>Magnoliopsida</taxon>
        <taxon>eudicotyledons</taxon>
        <taxon>Gunneridae</taxon>
        <taxon>Pentapetalae</taxon>
        <taxon>rosids</taxon>
        <taxon>fabids</taxon>
        <taxon>Malpighiales</taxon>
        <taxon>Passifloraceae</taxon>
        <taxon>Turnera</taxon>
    </lineage>
</organism>
<feature type="repeat" description="WD" evidence="7">
    <location>
        <begin position="658"/>
        <end position="697"/>
    </location>
</feature>
<evidence type="ECO:0000256" key="5">
    <source>
        <dbReference type="ARBA" id="ARBA00022833"/>
    </source>
</evidence>
<dbReference type="Proteomes" id="UP001141552">
    <property type="component" value="Unassembled WGS sequence"/>
</dbReference>
<name>A0A9Q0JBK6_9ROSI</name>
<accession>A0A9Q0JBK6</accession>
<dbReference type="InterPro" id="IPR000719">
    <property type="entry name" value="Prot_kinase_dom"/>
</dbReference>